<evidence type="ECO:0000256" key="3">
    <source>
        <dbReference type="ARBA" id="ARBA00022729"/>
    </source>
</evidence>
<protein>
    <recommendedName>
        <fullName evidence="4">C1q domain-containing protein</fullName>
    </recommendedName>
</protein>
<dbReference type="Ensembl" id="ENSONIT00000012648.2">
    <property type="protein sequence ID" value="ENSONIP00000012638.2"/>
    <property type="gene ID" value="ENSONIG00000010049.2"/>
</dbReference>
<evidence type="ECO:0000313" key="6">
    <source>
        <dbReference type="Proteomes" id="UP000005207"/>
    </source>
</evidence>
<dbReference type="PANTHER" id="PTHR22923:SF116">
    <property type="entry name" value="C1Q DOMAIN-CONTAINING PROTEIN"/>
    <property type="match status" value="1"/>
</dbReference>
<dbReference type="Proteomes" id="UP000005207">
    <property type="component" value="Linkage group LG18"/>
</dbReference>
<dbReference type="InterPro" id="IPR008983">
    <property type="entry name" value="Tumour_necrosis_fac-like_dom"/>
</dbReference>
<name>I3JUU3_ORENI</name>
<feature type="domain" description="C1q" evidence="4">
    <location>
        <begin position="163"/>
        <end position="310"/>
    </location>
</feature>
<proteinExistence type="predicted"/>
<dbReference type="AlphaFoldDB" id="I3JUU3"/>
<keyword evidence="6" id="KW-1185">Reference proteome</keyword>
<dbReference type="eggNOG" id="ENOG502SNTT">
    <property type="taxonomic scope" value="Eukaryota"/>
</dbReference>
<dbReference type="SUPFAM" id="SSF49842">
    <property type="entry name" value="TNF-like"/>
    <property type="match status" value="2"/>
</dbReference>
<comment type="subcellular location">
    <subcellularLocation>
        <location evidence="1">Secreted</location>
    </subcellularLocation>
</comment>
<dbReference type="PROSITE" id="PS50871">
    <property type="entry name" value="C1Q"/>
    <property type="match status" value="2"/>
</dbReference>
<evidence type="ECO:0000313" key="5">
    <source>
        <dbReference type="Ensembl" id="ENSONIP00000012638.2"/>
    </source>
</evidence>
<dbReference type="PANTHER" id="PTHR22923">
    <property type="entry name" value="CEREBELLIN-RELATED"/>
    <property type="match status" value="1"/>
</dbReference>
<reference evidence="6" key="1">
    <citation type="submission" date="2012-01" db="EMBL/GenBank/DDBJ databases">
        <title>The Genome Sequence of Oreochromis niloticus (Nile Tilapia).</title>
        <authorList>
            <consortium name="Broad Institute Genome Assembly Team"/>
            <consortium name="Broad Institute Sequencing Platform"/>
            <person name="Di Palma F."/>
            <person name="Johnson J."/>
            <person name="Lander E.S."/>
            <person name="Lindblad-Toh K."/>
        </authorList>
    </citation>
    <scope>NUCLEOTIDE SEQUENCE [LARGE SCALE GENOMIC DNA]</scope>
</reference>
<evidence type="ECO:0000256" key="2">
    <source>
        <dbReference type="ARBA" id="ARBA00022525"/>
    </source>
</evidence>
<organism evidence="5 6">
    <name type="scientific">Oreochromis niloticus</name>
    <name type="common">Nile tilapia</name>
    <name type="synonym">Tilapia nilotica</name>
    <dbReference type="NCBI Taxonomy" id="8128"/>
    <lineage>
        <taxon>Eukaryota</taxon>
        <taxon>Metazoa</taxon>
        <taxon>Chordata</taxon>
        <taxon>Craniata</taxon>
        <taxon>Vertebrata</taxon>
        <taxon>Euteleostomi</taxon>
        <taxon>Actinopterygii</taxon>
        <taxon>Neopterygii</taxon>
        <taxon>Teleostei</taxon>
        <taxon>Neoteleostei</taxon>
        <taxon>Acanthomorphata</taxon>
        <taxon>Ovalentaria</taxon>
        <taxon>Cichlomorphae</taxon>
        <taxon>Cichliformes</taxon>
        <taxon>Cichlidae</taxon>
        <taxon>African cichlids</taxon>
        <taxon>Pseudocrenilabrinae</taxon>
        <taxon>Oreochromini</taxon>
        <taxon>Oreochromis</taxon>
    </lineage>
</organism>
<keyword evidence="3" id="KW-0732">Signal</keyword>
<dbReference type="SMART" id="SM00110">
    <property type="entry name" value="C1Q"/>
    <property type="match status" value="2"/>
</dbReference>
<sequence length="310" mass="35535">MLKGLEAKLKDTEKQFEKKLANLRSEIQGSRVAFGASISNVGNIGPYNTEITLLYRNVYFNSGSYNPATGIFTAPVRGVYYFSFSGHNMSSRPMGLRLMKNGEQMVTVYNHPAEQRYDTGTNGMTLQLAAGDQVYMRLRPDTWIHDNNNNHSTFIAPQNVHSPVPVPSWFFFPHQKRNTRRKVKEKIRGKNQRRERVRPLRAHRVDKRRQGAAQLSPRIFTAPVRGVYYFSFSGHNISTRPMGLRLMKNGEQMVTVYNHAAGNRYETATNDMTLQLAAGDQVYMRLRANTWIYDNNNNHSTFIGHLLFPL</sequence>
<reference evidence="5" key="2">
    <citation type="submission" date="2025-08" db="UniProtKB">
        <authorList>
            <consortium name="Ensembl"/>
        </authorList>
    </citation>
    <scope>IDENTIFICATION</scope>
</reference>
<reference evidence="5" key="3">
    <citation type="submission" date="2025-09" db="UniProtKB">
        <authorList>
            <consortium name="Ensembl"/>
        </authorList>
    </citation>
    <scope>IDENTIFICATION</scope>
</reference>
<dbReference type="HOGENOM" id="CLU_001074_8_1_1"/>
<evidence type="ECO:0000256" key="1">
    <source>
        <dbReference type="ARBA" id="ARBA00004613"/>
    </source>
</evidence>
<accession>I3JUU3</accession>
<dbReference type="GO" id="GO:0005576">
    <property type="term" value="C:extracellular region"/>
    <property type="evidence" value="ECO:0007669"/>
    <property type="project" value="UniProtKB-SubCell"/>
</dbReference>
<dbReference type="Pfam" id="PF00386">
    <property type="entry name" value="C1q"/>
    <property type="match status" value="2"/>
</dbReference>
<dbReference type="InterPro" id="IPR001073">
    <property type="entry name" value="C1q_dom"/>
</dbReference>
<dbReference type="InterPro" id="IPR050822">
    <property type="entry name" value="Cerebellin_Synaptic_Org"/>
</dbReference>
<dbReference type="InParanoid" id="I3JUU3"/>
<feature type="domain" description="C1q" evidence="4">
    <location>
        <begin position="27"/>
        <end position="162"/>
    </location>
</feature>
<keyword evidence="2" id="KW-0964">Secreted</keyword>
<dbReference type="Gene3D" id="2.60.120.40">
    <property type="match status" value="2"/>
</dbReference>
<dbReference type="PRINTS" id="PR00007">
    <property type="entry name" value="COMPLEMNTC1Q"/>
</dbReference>
<evidence type="ECO:0000259" key="4">
    <source>
        <dbReference type="PROSITE" id="PS50871"/>
    </source>
</evidence>
<dbReference type="GeneTree" id="ENSGT00950000183116"/>